<name>A0A2W5L4J3_SPHMC</name>
<reference evidence="16 17" key="1">
    <citation type="submission" date="2017-08" db="EMBL/GenBank/DDBJ databases">
        <title>Infants hospitalized years apart are colonized by the same room-sourced microbial strains.</title>
        <authorList>
            <person name="Brooks B."/>
            <person name="Olm M.R."/>
            <person name="Firek B.A."/>
            <person name="Baker R."/>
            <person name="Thomas B.C."/>
            <person name="Morowitz M.J."/>
            <person name="Banfield J.F."/>
        </authorList>
    </citation>
    <scope>NUCLEOTIDE SEQUENCE [LARGE SCALE GENOMIC DNA]</scope>
    <source>
        <strain evidence="16">S2_005_003_R2_47</strain>
    </source>
</reference>
<feature type="transmembrane region" description="Helical" evidence="14">
    <location>
        <begin position="129"/>
        <end position="147"/>
    </location>
</feature>
<comment type="similarity">
    <text evidence="3 14 15">Belongs to the HemJ family.</text>
</comment>
<dbReference type="Proteomes" id="UP000248597">
    <property type="component" value="Unassembled WGS sequence"/>
</dbReference>
<keyword evidence="5 14" id="KW-1003">Cell membrane</keyword>
<dbReference type="HAMAP" id="MF_02239">
    <property type="entry name" value="HemJ"/>
    <property type="match status" value="1"/>
</dbReference>
<accession>A0A2W5L4J3</accession>
<keyword evidence="9 14" id="KW-1133">Transmembrane helix</keyword>
<comment type="subunit">
    <text evidence="14">Homodimer.</text>
</comment>
<proteinExistence type="inferred from homology"/>
<evidence type="ECO:0000256" key="12">
    <source>
        <dbReference type="ARBA" id="ARBA00023136"/>
    </source>
</evidence>
<comment type="subcellular location">
    <subcellularLocation>
        <location evidence="1 14">Cell membrane</location>
        <topology evidence="1 14">Multi-pass membrane protein</topology>
    </subcellularLocation>
</comment>
<keyword evidence="10 14" id="KW-0560">Oxidoreductase</keyword>
<comment type="catalytic activity">
    <reaction evidence="13 14 15">
        <text>protoporphyrinogen IX + 3 A = protoporphyrin IX + 3 AH2</text>
        <dbReference type="Rhea" id="RHEA:62000"/>
        <dbReference type="ChEBI" id="CHEBI:13193"/>
        <dbReference type="ChEBI" id="CHEBI:17499"/>
        <dbReference type="ChEBI" id="CHEBI:57306"/>
        <dbReference type="ChEBI" id="CHEBI:57307"/>
    </reaction>
</comment>
<dbReference type="EC" id="1.3.99.-" evidence="14 15"/>
<evidence type="ECO:0000256" key="7">
    <source>
        <dbReference type="ARBA" id="ARBA00022692"/>
    </source>
</evidence>
<comment type="cofactor">
    <cofactor evidence="14 15">
        <name>heme b</name>
        <dbReference type="ChEBI" id="CHEBI:60344"/>
    </cofactor>
    <text evidence="14 15">Binds 1 heme b (iron(II)-protoporphyrin IX) group per subunit.</text>
</comment>
<dbReference type="Pfam" id="PF03653">
    <property type="entry name" value="UPF0093"/>
    <property type="match status" value="1"/>
</dbReference>
<evidence type="ECO:0000256" key="2">
    <source>
        <dbReference type="ARBA" id="ARBA00005073"/>
    </source>
</evidence>
<keyword evidence="7 14" id="KW-0812">Transmembrane</keyword>
<dbReference type="UniPathway" id="UPA00251">
    <property type="reaction ID" value="UER00324"/>
</dbReference>
<evidence type="ECO:0000256" key="14">
    <source>
        <dbReference type="HAMAP-Rule" id="MF_02239"/>
    </source>
</evidence>
<evidence type="ECO:0000256" key="6">
    <source>
        <dbReference type="ARBA" id="ARBA00022617"/>
    </source>
</evidence>
<dbReference type="GO" id="GO:0005886">
    <property type="term" value="C:plasma membrane"/>
    <property type="evidence" value="ECO:0007669"/>
    <property type="project" value="UniProtKB-SubCell"/>
</dbReference>
<dbReference type="InterPro" id="IPR005265">
    <property type="entry name" value="HemJ-like"/>
</dbReference>
<evidence type="ECO:0000313" key="17">
    <source>
        <dbReference type="Proteomes" id="UP000248597"/>
    </source>
</evidence>
<dbReference type="GO" id="GO:0006782">
    <property type="term" value="P:protoporphyrinogen IX biosynthetic process"/>
    <property type="evidence" value="ECO:0007669"/>
    <property type="project" value="UniProtKB-UniRule"/>
</dbReference>
<protein>
    <recommendedName>
        <fullName evidence="4 14">Protoporphyrinogen IX oxidase</fullName>
        <shortName evidence="14">PPO</shortName>
        <ecNumber evidence="14 15">1.3.99.-</ecNumber>
    </recommendedName>
</protein>
<dbReference type="GO" id="GO:0046872">
    <property type="term" value="F:metal ion binding"/>
    <property type="evidence" value="ECO:0007669"/>
    <property type="project" value="UniProtKB-UniRule"/>
</dbReference>
<evidence type="ECO:0000256" key="13">
    <source>
        <dbReference type="ARBA" id="ARBA00048390"/>
    </source>
</evidence>
<sequence length="150" mass="17147">MADWAGFLGVTMLWVKAAHVIFVIFLMAGLFMMPRFFVYHHQVPPGSDEDRQWIEREDRLRRIILNPSLIIVWVLGLMLAFNSGYWSQGWFHAKLLLVLGLSGYHGWTIGYAKKLAKGERPLSEKRLRMLNEVPGVAAAVIVILAVVRPF</sequence>
<dbReference type="EMBL" id="QFPJ01000003">
    <property type="protein sequence ID" value="PZQ24106.1"/>
    <property type="molecule type" value="Genomic_DNA"/>
</dbReference>
<keyword evidence="6 14" id="KW-0349">Heme</keyword>
<dbReference type="PANTHER" id="PTHR40255:SF1">
    <property type="entry name" value="PROTOPORPHYRINOGEN IX OXIDASE"/>
    <property type="match status" value="1"/>
</dbReference>
<dbReference type="GO" id="GO:0070818">
    <property type="term" value="F:protoporphyrinogen oxidase activity"/>
    <property type="evidence" value="ECO:0007669"/>
    <property type="project" value="UniProtKB-UniRule"/>
</dbReference>
<evidence type="ECO:0000256" key="15">
    <source>
        <dbReference type="PIRNR" id="PIRNR004638"/>
    </source>
</evidence>
<dbReference type="AlphaFoldDB" id="A0A2W5L4J3"/>
<comment type="pathway">
    <text evidence="2 14 15">Porphyrin-containing compound metabolism; protoporphyrin-IX biosynthesis; protoporphyrin-IX from protoporphyrinogen-IX: step 1/1.</text>
</comment>
<gene>
    <name evidence="16" type="ORF">DI569_01540</name>
</gene>
<feature type="transmembrane region" description="Helical" evidence="14">
    <location>
        <begin position="63"/>
        <end position="85"/>
    </location>
</feature>
<organism evidence="16 17">
    <name type="scientific">Sphingopyxis macrogoltabida</name>
    <name type="common">Sphingomonas macrogoltabidus</name>
    <dbReference type="NCBI Taxonomy" id="33050"/>
    <lineage>
        <taxon>Bacteria</taxon>
        <taxon>Pseudomonadati</taxon>
        <taxon>Pseudomonadota</taxon>
        <taxon>Alphaproteobacteria</taxon>
        <taxon>Sphingomonadales</taxon>
        <taxon>Sphingomonadaceae</taxon>
        <taxon>Sphingopyxis</taxon>
    </lineage>
</organism>
<feature type="transmembrane region" description="Helical" evidence="14">
    <location>
        <begin position="91"/>
        <end position="109"/>
    </location>
</feature>
<evidence type="ECO:0000256" key="1">
    <source>
        <dbReference type="ARBA" id="ARBA00004651"/>
    </source>
</evidence>
<comment type="function">
    <text evidence="14 15">Catalyzes the oxidation of protoporphyrinogen IX to protoporphyrin IX.</text>
</comment>
<dbReference type="PANTHER" id="PTHR40255">
    <property type="entry name" value="UPF0093 MEMBRANE PROTEIN SLR1790"/>
    <property type="match status" value="1"/>
</dbReference>
<keyword evidence="8 14" id="KW-0479">Metal-binding</keyword>
<comment type="caution">
    <text evidence="16">The sequence shown here is derived from an EMBL/GenBank/DDBJ whole genome shotgun (WGS) entry which is preliminary data.</text>
</comment>
<keyword evidence="11 14" id="KW-0408">Iron</keyword>
<evidence type="ECO:0000256" key="11">
    <source>
        <dbReference type="ARBA" id="ARBA00023004"/>
    </source>
</evidence>
<evidence type="ECO:0000313" key="16">
    <source>
        <dbReference type="EMBL" id="PZQ24106.1"/>
    </source>
</evidence>
<evidence type="ECO:0000256" key="8">
    <source>
        <dbReference type="ARBA" id="ARBA00022723"/>
    </source>
</evidence>
<dbReference type="PIRSF" id="PIRSF004638">
    <property type="entry name" value="UCP004638"/>
    <property type="match status" value="1"/>
</dbReference>
<evidence type="ECO:0000256" key="9">
    <source>
        <dbReference type="ARBA" id="ARBA00022989"/>
    </source>
</evidence>
<evidence type="ECO:0000256" key="4">
    <source>
        <dbReference type="ARBA" id="ARBA00017504"/>
    </source>
</evidence>
<feature type="transmembrane region" description="Helical" evidence="14">
    <location>
        <begin position="12"/>
        <end position="32"/>
    </location>
</feature>
<feature type="binding site" description="axial binding residue" evidence="14">
    <location>
        <position position="94"/>
    </location>
    <ligand>
        <name>heme</name>
        <dbReference type="ChEBI" id="CHEBI:30413"/>
    </ligand>
    <ligandPart>
        <name>Fe</name>
        <dbReference type="ChEBI" id="CHEBI:18248"/>
    </ligandPart>
</feature>
<evidence type="ECO:0000256" key="10">
    <source>
        <dbReference type="ARBA" id="ARBA00023002"/>
    </source>
</evidence>
<keyword evidence="12 14" id="KW-0472">Membrane</keyword>
<feature type="binding site" description="axial binding residue" evidence="14">
    <location>
        <position position="19"/>
    </location>
    <ligand>
        <name>heme</name>
        <dbReference type="ChEBI" id="CHEBI:30413"/>
    </ligand>
    <ligandPart>
        <name>Fe</name>
        <dbReference type="ChEBI" id="CHEBI:18248"/>
    </ligandPart>
</feature>
<evidence type="ECO:0000256" key="3">
    <source>
        <dbReference type="ARBA" id="ARBA00006501"/>
    </source>
</evidence>
<evidence type="ECO:0000256" key="5">
    <source>
        <dbReference type="ARBA" id="ARBA00022475"/>
    </source>
</evidence>